<comment type="similarity">
    <text evidence="8">Belongs to the MobA family.</text>
</comment>
<accession>A0A917HF30</accession>
<dbReference type="Pfam" id="PF12804">
    <property type="entry name" value="NTP_transf_3"/>
    <property type="match status" value="1"/>
</dbReference>
<keyword evidence="2 8" id="KW-0808">Transferase</keyword>
<evidence type="ECO:0000256" key="3">
    <source>
        <dbReference type="ARBA" id="ARBA00022723"/>
    </source>
</evidence>
<dbReference type="GO" id="GO:0061603">
    <property type="term" value="F:molybdenum cofactor guanylyltransferase activity"/>
    <property type="evidence" value="ECO:0007669"/>
    <property type="project" value="UniProtKB-EC"/>
</dbReference>
<dbReference type="RefSeq" id="WP_188553858.1">
    <property type="nucleotide sequence ID" value="NZ_BMGT01000002.1"/>
</dbReference>
<feature type="binding site" evidence="8">
    <location>
        <position position="98"/>
    </location>
    <ligand>
        <name>Mg(2+)</name>
        <dbReference type="ChEBI" id="CHEBI:18420"/>
    </ligand>
</feature>
<feature type="binding site" evidence="8">
    <location>
        <position position="69"/>
    </location>
    <ligand>
        <name>GTP</name>
        <dbReference type="ChEBI" id="CHEBI:37565"/>
    </ligand>
</feature>
<dbReference type="Proteomes" id="UP000647241">
    <property type="component" value="Unassembled WGS sequence"/>
</dbReference>
<keyword evidence="4 8" id="KW-0547">Nucleotide-binding</keyword>
<comment type="cofactor">
    <cofactor evidence="8">
        <name>Mg(2+)</name>
        <dbReference type="ChEBI" id="CHEBI:18420"/>
    </cofactor>
</comment>
<evidence type="ECO:0000259" key="9">
    <source>
        <dbReference type="Pfam" id="PF12804"/>
    </source>
</evidence>
<dbReference type="GO" id="GO:0046872">
    <property type="term" value="F:metal ion binding"/>
    <property type="evidence" value="ECO:0007669"/>
    <property type="project" value="UniProtKB-KW"/>
</dbReference>
<keyword evidence="3 8" id="KW-0479">Metal-binding</keyword>
<evidence type="ECO:0000256" key="5">
    <source>
        <dbReference type="ARBA" id="ARBA00022842"/>
    </source>
</evidence>
<evidence type="ECO:0000313" key="10">
    <source>
        <dbReference type="EMBL" id="GGG75938.1"/>
    </source>
</evidence>
<name>A0A917HF30_9BACT</name>
<evidence type="ECO:0000256" key="2">
    <source>
        <dbReference type="ARBA" id="ARBA00022679"/>
    </source>
</evidence>
<comment type="catalytic activity">
    <reaction evidence="8">
        <text>Mo-molybdopterin + GTP + H(+) = Mo-molybdopterin guanine dinucleotide + diphosphate</text>
        <dbReference type="Rhea" id="RHEA:34243"/>
        <dbReference type="ChEBI" id="CHEBI:15378"/>
        <dbReference type="ChEBI" id="CHEBI:33019"/>
        <dbReference type="ChEBI" id="CHEBI:37565"/>
        <dbReference type="ChEBI" id="CHEBI:71302"/>
        <dbReference type="ChEBI" id="CHEBI:71310"/>
        <dbReference type="EC" id="2.7.7.77"/>
    </reaction>
</comment>
<dbReference type="InterPro" id="IPR013482">
    <property type="entry name" value="Molybde_CF_guanTrfase"/>
</dbReference>
<dbReference type="PANTHER" id="PTHR19136">
    <property type="entry name" value="MOLYBDENUM COFACTOR GUANYLYLTRANSFERASE"/>
    <property type="match status" value="1"/>
</dbReference>
<comment type="subcellular location">
    <subcellularLocation>
        <location evidence="8">Cytoplasm</location>
    </subcellularLocation>
</comment>
<keyword evidence="1 8" id="KW-0963">Cytoplasm</keyword>
<dbReference type="CDD" id="cd02503">
    <property type="entry name" value="MobA"/>
    <property type="match status" value="1"/>
</dbReference>
<dbReference type="SUPFAM" id="SSF53448">
    <property type="entry name" value="Nucleotide-diphospho-sugar transferases"/>
    <property type="match status" value="1"/>
</dbReference>
<dbReference type="GO" id="GO:0005525">
    <property type="term" value="F:GTP binding"/>
    <property type="evidence" value="ECO:0007669"/>
    <property type="project" value="UniProtKB-UniRule"/>
</dbReference>
<dbReference type="AlphaFoldDB" id="A0A917HF30"/>
<evidence type="ECO:0000256" key="8">
    <source>
        <dbReference type="HAMAP-Rule" id="MF_00316"/>
    </source>
</evidence>
<dbReference type="HAMAP" id="MF_00316">
    <property type="entry name" value="MobA"/>
    <property type="match status" value="1"/>
</dbReference>
<feature type="binding site" evidence="8">
    <location>
        <position position="98"/>
    </location>
    <ligand>
        <name>GTP</name>
        <dbReference type="ChEBI" id="CHEBI:37565"/>
    </ligand>
</feature>
<evidence type="ECO:0000313" key="11">
    <source>
        <dbReference type="Proteomes" id="UP000647241"/>
    </source>
</evidence>
<dbReference type="GO" id="GO:0006777">
    <property type="term" value="P:Mo-molybdopterin cofactor biosynthetic process"/>
    <property type="evidence" value="ECO:0007669"/>
    <property type="project" value="UniProtKB-KW"/>
</dbReference>
<evidence type="ECO:0000256" key="4">
    <source>
        <dbReference type="ARBA" id="ARBA00022741"/>
    </source>
</evidence>
<sequence length="235" mass="25424">MVGLAPSDVSGYVLAGGKSSRMGRDKALLELAGKPLVLRAVEKLRQVCAEVSILGNREELEAYAPLIRDLHEGCGPLGGIEAALAHSTKAWSLFMAVDMPFLPAGFLYAWTKSVMKAQHARIALFTVDGRPQPALCLINHEVAPFVHGAVERGEFKLLPVFREAAKAIGAQRGWDADETLLNLPWSGELSAFDNDLDGWAPTEAQRATSHLWFANLNTPEEFGAAEAFTGLLETD</sequence>
<keyword evidence="11" id="KW-1185">Reference proteome</keyword>
<gene>
    <name evidence="8 10" type="primary">mobA</name>
    <name evidence="10" type="ORF">GCM10011585_18520</name>
</gene>
<keyword evidence="5 8" id="KW-0460">Magnesium</keyword>
<comment type="function">
    <text evidence="8">Transfers a GMP moiety from GTP to Mo-molybdopterin (Mo-MPT) cofactor (Moco or molybdenum cofactor) to form Mo-molybdopterin guanine dinucleotide (Mo-MGD) cofactor.</text>
</comment>
<evidence type="ECO:0000256" key="1">
    <source>
        <dbReference type="ARBA" id="ARBA00022490"/>
    </source>
</evidence>
<comment type="domain">
    <text evidence="8">The N-terminal domain determines nucleotide recognition and specific binding, while the C-terminal domain determines the specific binding to the target protein.</text>
</comment>
<evidence type="ECO:0000256" key="7">
    <source>
        <dbReference type="ARBA" id="ARBA00023150"/>
    </source>
</evidence>
<feature type="binding site" evidence="8">
    <location>
        <position position="26"/>
    </location>
    <ligand>
        <name>GTP</name>
        <dbReference type="ChEBI" id="CHEBI:37565"/>
    </ligand>
</feature>
<comment type="caution">
    <text evidence="10">The sequence shown here is derived from an EMBL/GenBank/DDBJ whole genome shotgun (WGS) entry which is preliminary data.</text>
</comment>
<feature type="domain" description="MobA-like NTP transferase" evidence="9">
    <location>
        <begin position="11"/>
        <end position="148"/>
    </location>
</feature>
<reference evidence="10" key="2">
    <citation type="submission" date="2020-09" db="EMBL/GenBank/DDBJ databases">
        <authorList>
            <person name="Sun Q."/>
            <person name="Zhou Y."/>
        </authorList>
    </citation>
    <scope>NUCLEOTIDE SEQUENCE</scope>
    <source>
        <strain evidence="10">CGMCC 1.12997</strain>
    </source>
</reference>
<protein>
    <recommendedName>
        <fullName evidence="8">Probable molybdenum cofactor guanylyltransferase</fullName>
        <shortName evidence="8">MoCo guanylyltransferase</shortName>
        <ecNumber evidence="8">2.7.7.77</ecNumber>
    </recommendedName>
    <alternativeName>
        <fullName evidence="8">GTP:molybdopterin guanylyltransferase</fullName>
    </alternativeName>
    <alternativeName>
        <fullName evidence="8">Mo-MPT guanylyltransferase</fullName>
    </alternativeName>
    <alternativeName>
        <fullName evidence="8">Molybdopterin guanylyltransferase</fullName>
    </alternativeName>
    <alternativeName>
        <fullName evidence="8">Molybdopterin-guanine dinucleotide synthase</fullName>
        <shortName evidence="8">MGD synthase</shortName>
    </alternativeName>
</protein>
<organism evidence="10 11">
    <name type="scientific">Edaphobacter dinghuensis</name>
    <dbReference type="NCBI Taxonomy" id="1560005"/>
    <lineage>
        <taxon>Bacteria</taxon>
        <taxon>Pseudomonadati</taxon>
        <taxon>Acidobacteriota</taxon>
        <taxon>Terriglobia</taxon>
        <taxon>Terriglobales</taxon>
        <taxon>Acidobacteriaceae</taxon>
        <taxon>Edaphobacter</taxon>
    </lineage>
</organism>
<proteinExistence type="inferred from homology"/>
<dbReference type="Gene3D" id="3.90.550.10">
    <property type="entry name" value="Spore Coat Polysaccharide Biosynthesis Protein SpsA, Chain A"/>
    <property type="match status" value="1"/>
</dbReference>
<reference evidence="10" key="1">
    <citation type="journal article" date="2014" name="Int. J. Syst. Evol. Microbiol.">
        <title>Complete genome sequence of Corynebacterium casei LMG S-19264T (=DSM 44701T), isolated from a smear-ripened cheese.</title>
        <authorList>
            <consortium name="US DOE Joint Genome Institute (JGI-PGF)"/>
            <person name="Walter F."/>
            <person name="Albersmeier A."/>
            <person name="Kalinowski J."/>
            <person name="Ruckert C."/>
        </authorList>
    </citation>
    <scope>NUCLEOTIDE SEQUENCE</scope>
    <source>
        <strain evidence="10">CGMCC 1.12997</strain>
    </source>
</reference>
<evidence type="ECO:0000256" key="6">
    <source>
        <dbReference type="ARBA" id="ARBA00023134"/>
    </source>
</evidence>
<keyword evidence="6 8" id="KW-0342">GTP-binding</keyword>
<dbReference type="GO" id="GO:0005737">
    <property type="term" value="C:cytoplasm"/>
    <property type="evidence" value="ECO:0007669"/>
    <property type="project" value="UniProtKB-SubCell"/>
</dbReference>
<comment type="caution">
    <text evidence="8">Lacks conserved residue(s) required for the propagation of feature annotation.</text>
</comment>
<dbReference type="InterPro" id="IPR029044">
    <property type="entry name" value="Nucleotide-diphossugar_trans"/>
</dbReference>
<dbReference type="EC" id="2.7.7.77" evidence="8"/>
<keyword evidence="7 8" id="KW-0501">Molybdenum cofactor biosynthesis</keyword>
<keyword evidence="10" id="KW-0548">Nucleotidyltransferase</keyword>
<dbReference type="EMBL" id="BMGT01000002">
    <property type="protein sequence ID" value="GGG75938.1"/>
    <property type="molecule type" value="Genomic_DNA"/>
</dbReference>
<dbReference type="PANTHER" id="PTHR19136:SF81">
    <property type="entry name" value="MOLYBDENUM COFACTOR GUANYLYLTRANSFERASE"/>
    <property type="match status" value="1"/>
</dbReference>
<dbReference type="InterPro" id="IPR025877">
    <property type="entry name" value="MobA-like_NTP_Trfase"/>
</dbReference>
<feature type="binding site" evidence="8">
    <location>
        <begin position="14"/>
        <end position="16"/>
    </location>
    <ligand>
        <name>GTP</name>
        <dbReference type="ChEBI" id="CHEBI:37565"/>
    </ligand>
</feature>